<reference evidence="1 2" key="1">
    <citation type="submission" date="2024-07" db="EMBL/GenBank/DDBJ databases">
        <title>Section-level genome sequencing and comparative genomics of Aspergillus sections Usti and Cavernicolus.</title>
        <authorList>
            <consortium name="Lawrence Berkeley National Laboratory"/>
            <person name="Nybo J.L."/>
            <person name="Vesth T.C."/>
            <person name="Theobald S."/>
            <person name="Frisvad J.C."/>
            <person name="Larsen T.O."/>
            <person name="Kjaerboelling I."/>
            <person name="Rothschild-Mancinelli K."/>
            <person name="Lyhne E.K."/>
            <person name="Kogle M.E."/>
            <person name="Barry K."/>
            <person name="Clum A."/>
            <person name="Na H."/>
            <person name="Ledsgaard L."/>
            <person name="Lin J."/>
            <person name="Lipzen A."/>
            <person name="Kuo A."/>
            <person name="Riley R."/>
            <person name="Mondo S."/>
            <person name="LaButti K."/>
            <person name="Haridas S."/>
            <person name="Pangalinan J."/>
            <person name="Salamov A.A."/>
            <person name="Simmons B.A."/>
            <person name="Magnuson J.K."/>
            <person name="Chen J."/>
            <person name="Drula E."/>
            <person name="Henrissat B."/>
            <person name="Wiebenga A."/>
            <person name="Lubbers R.J."/>
            <person name="Gomes A.C."/>
            <person name="Makela M.R."/>
            <person name="Stajich J."/>
            <person name="Grigoriev I.V."/>
            <person name="Mortensen U.H."/>
            <person name="De vries R.P."/>
            <person name="Baker S.E."/>
            <person name="Andersen M.R."/>
        </authorList>
    </citation>
    <scope>NUCLEOTIDE SEQUENCE [LARGE SCALE GENOMIC DNA]</scope>
    <source>
        <strain evidence="1 2">CBS 600.67</strain>
    </source>
</reference>
<gene>
    <name evidence="1" type="ORF">BDW59DRAFT_156683</name>
</gene>
<evidence type="ECO:0000313" key="1">
    <source>
        <dbReference type="EMBL" id="KAL2833882.1"/>
    </source>
</evidence>
<sequence>MSTTRYLYMYIAMGQKDREERQRHWFLVIAPNNSFNCTFYHATPIDSGYKHTIQIGQSLLDPRIAYINHIGTIPASEQKIVYDLTRSVMPQRCHCYIVSLLDALNLRGLIDPYQQEIFEAEVPPSMFWHARDMGLEAETAAGTLIDAARFVREELGVDSVSYCACFFDT</sequence>
<comment type="caution">
    <text evidence="1">The sequence shown here is derived from an EMBL/GenBank/DDBJ whole genome shotgun (WGS) entry which is preliminary data.</text>
</comment>
<dbReference type="Proteomes" id="UP001610335">
    <property type="component" value="Unassembled WGS sequence"/>
</dbReference>
<keyword evidence="2" id="KW-1185">Reference proteome</keyword>
<evidence type="ECO:0000313" key="2">
    <source>
        <dbReference type="Proteomes" id="UP001610335"/>
    </source>
</evidence>
<accession>A0ABR4J203</accession>
<protein>
    <submittedName>
        <fullName evidence="1">Uncharacterized protein</fullName>
    </submittedName>
</protein>
<dbReference type="EMBL" id="JBFXLS010000003">
    <property type="protein sequence ID" value="KAL2833882.1"/>
    <property type="molecule type" value="Genomic_DNA"/>
</dbReference>
<organism evidence="1 2">
    <name type="scientific">Aspergillus cavernicola</name>
    <dbReference type="NCBI Taxonomy" id="176166"/>
    <lineage>
        <taxon>Eukaryota</taxon>
        <taxon>Fungi</taxon>
        <taxon>Dikarya</taxon>
        <taxon>Ascomycota</taxon>
        <taxon>Pezizomycotina</taxon>
        <taxon>Eurotiomycetes</taxon>
        <taxon>Eurotiomycetidae</taxon>
        <taxon>Eurotiales</taxon>
        <taxon>Aspergillaceae</taxon>
        <taxon>Aspergillus</taxon>
        <taxon>Aspergillus subgen. Nidulantes</taxon>
    </lineage>
</organism>
<proteinExistence type="predicted"/>
<name>A0ABR4J203_9EURO</name>